<dbReference type="EMBL" id="FLUL01000001">
    <property type="protein sequence ID" value="SBW02569.1"/>
    <property type="molecule type" value="Genomic_DNA"/>
</dbReference>
<name>A0A212JSZ1_9BACT</name>
<dbReference type="AlphaFoldDB" id="A0A212JSZ1"/>
<evidence type="ECO:0000313" key="1">
    <source>
        <dbReference type="EMBL" id="SBW02569.1"/>
    </source>
</evidence>
<sequence length="61" mass="6836">MTLFVALYASFLAANLLGSSETKDKPIPTFKKLLLFISLIYDSSGAFIFRKIMFVNVLTND</sequence>
<organism evidence="1">
    <name type="scientific">uncultured Dysgonomonas sp</name>
    <dbReference type="NCBI Taxonomy" id="206096"/>
    <lineage>
        <taxon>Bacteria</taxon>
        <taxon>Pseudomonadati</taxon>
        <taxon>Bacteroidota</taxon>
        <taxon>Bacteroidia</taxon>
        <taxon>Bacteroidales</taxon>
        <taxon>Dysgonomonadaceae</taxon>
        <taxon>Dysgonomonas</taxon>
        <taxon>environmental samples</taxon>
    </lineage>
</organism>
<protein>
    <submittedName>
        <fullName evidence="1">Uncharacterized protein</fullName>
    </submittedName>
</protein>
<gene>
    <name evidence="1" type="ORF">KL86DYS2_12280</name>
</gene>
<reference evidence="1" key="1">
    <citation type="submission" date="2016-04" db="EMBL/GenBank/DDBJ databases">
        <authorList>
            <person name="Evans L.H."/>
            <person name="Alamgir A."/>
            <person name="Owens N."/>
            <person name="Weber N.D."/>
            <person name="Virtaneva K."/>
            <person name="Barbian K."/>
            <person name="Babar A."/>
            <person name="Rosenke K."/>
        </authorList>
    </citation>
    <scope>NUCLEOTIDE SEQUENCE</scope>
    <source>
        <strain evidence="1">86-2</strain>
    </source>
</reference>
<proteinExistence type="predicted"/>
<accession>A0A212JSZ1</accession>